<accession>A0ABR9GDS0</accession>
<dbReference type="Proteomes" id="UP000651010">
    <property type="component" value="Unassembled WGS sequence"/>
</dbReference>
<dbReference type="SMART" id="SM00347">
    <property type="entry name" value="HTH_MARR"/>
    <property type="match status" value="1"/>
</dbReference>
<evidence type="ECO:0000256" key="3">
    <source>
        <dbReference type="ARBA" id="ARBA00023163"/>
    </source>
</evidence>
<dbReference type="RefSeq" id="WP_192557038.1">
    <property type="nucleotide sequence ID" value="NZ_JACZZA010000012.1"/>
</dbReference>
<sequence length="151" mass="17087">MTDWNLFTNPAPLVNMAARSFAWLGEQRVKPLGFRIGQLPVLYLLREGGQLSQKDLSQHAKVEQPSMAQTLARMERDGWIERSPDPEDGRSSLVSLTRNAKARLPKLRQALDADREQVLAGFSKQEAATLVHLLQRLNQNLDRMVEERSAP</sequence>
<name>A0ABR9GDS0_9GAMM</name>
<dbReference type="PANTHER" id="PTHR42756:SF1">
    <property type="entry name" value="TRANSCRIPTIONAL REPRESSOR OF EMRAB OPERON"/>
    <property type="match status" value="1"/>
</dbReference>
<comment type="caution">
    <text evidence="5">The sequence shown here is derived from an EMBL/GenBank/DDBJ whole genome shotgun (WGS) entry which is preliminary data.</text>
</comment>
<keyword evidence="1" id="KW-0805">Transcription regulation</keyword>
<dbReference type="InterPro" id="IPR000835">
    <property type="entry name" value="HTH_MarR-typ"/>
</dbReference>
<dbReference type="Pfam" id="PF01047">
    <property type="entry name" value="MarR"/>
    <property type="match status" value="1"/>
</dbReference>
<reference evidence="5 6" key="1">
    <citation type="submission" date="2020-09" db="EMBL/GenBank/DDBJ databases">
        <title>Dyella sp. 7MK23 isolated from forest soil.</title>
        <authorList>
            <person name="Fu J."/>
        </authorList>
    </citation>
    <scope>NUCLEOTIDE SEQUENCE [LARGE SCALE GENOMIC DNA]</scope>
    <source>
        <strain evidence="5 6">7MK23</strain>
    </source>
</reference>
<feature type="domain" description="HTH marR-type" evidence="4">
    <location>
        <begin position="1"/>
        <end position="139"/>
    </location>
</feature>
<protein>
    <submittedName>
        <fullName evidence="5">MarR family transcriptional regulator</fullName>
    </submittedName>
</protein>
<evidence type="ECO:0000256" key="2">
    <source>
        <dbReference type="ARBA" id="ARBA00023125"/>
    </source>
</evidence>
<evidence type="ECO:0000313" key="5">
    <source>
        <dbReference type="EMBL" id="MBE1162198.1"/>
    </source>
</evidence>
<dbReference type="Gene3D" id="1.10.10.10">
    <property type="entry name" value="Winged helix-like DNA-binding domain superfamily/Winged helix DNA-binding domain"/>
    <property type="match status" value="1"/>
</dbReference>
<dbReference type="PROSITE" id="PS50995">
    <property type="entry name" value="HTH_MARR_2"/>
    <property type="match status" value="1"/>
</dbReference>
<dbReference type="SUPFAM" id="SSF46785">
    <property type="entry name" value="Winged helix' DNA-binding domain"/>
    <property type="match status" value="1"/>
</dbReference>
<keyword evidence="6" id="KW-1185">Reference proteome</keyword>
<gene>
    <name evidence="5" type="ORF">IGX34_17575</name>
</gene>
<evidence type="ECO:0000313" key="6">
    <source>
        <dbReference type="Proteomes" id="UP000651010"/>
    </source>
</evidence>
<organism evidence="5 6">
    <name type="scientific">Dyella acidiphila</name>
    <dbReference type="NCBI Taxonomy" id="2775866"/>
    <lineage>
        <taxon>Bacteria</taxon>
        <taxon>Pseudomonadati</taxon>
        <taxon>Pseudomonadota</taxon>
        <taxon>Gammaproteobacteria</taxon>
        <taxon>Lysobacterales</taxon>
        <taxon>Rhodanobacteraceae</taxon>
        <taxon>Dyella</taxon>
    </lineage>
</organism>
<proteinExistence type="predicted"/>
<dbReference type="InterPro" id="IPR036390">
    <property type="entry name" value="WH_DNA-bd_sf"/>
</dbReference>
<evidence type="ECO:0000256" key="1">
    <source>
        <dbReference type="ARBA" id="ARBA00023015"/>
    </source>
</evidence>
<dbReference type="InterPro" id="IPR036388">
    <property type="entry name" value="WH-like_DNA-bd_sf"/>
</dbReference>
<dbReference type="EMBL" id="JACZZA010000012">
    <property type="protein sequence ID" value="MBE1162198.1"/>
    <property type="molecule type" value="Genomic_DNA"/>
</dbReference>
<dbReference type="PRINTS" id="PR00598">
    <property type="entry name" value="HTHMARR"/>
</dbReference>
<dbReference type="PANTHER" id="PTHR42756">
    <property type="entry name" value="TRANSCRIPTIONAL REGULATOR, MARR"/>
    <property type="match status" value="1"/>
</dbReference>
<evidence type="ECO:0000259" key="4">
    <source>
        <dbReference type="PROSITE" id="PS50995"/>
    </source>
</evidence>
<keyword evidence="2" id="KW-0238">DNA-binding</keyword>
<keyword evidence="3" id="KW-0804">Transcription</keyword>